<dbReference type="AlphaFoldDB" id="A0A5J9TLV4"/>
<organism evidence="1 2">
    <name type="scientific">Eragrostis curvula</name>
    <name type="common">weeping love grass</name>
    <dbReference type="NCBI Taxonomy" id="38414"/>
    <lineage>
        <taxon>Eukaryota</taxon>
        <taxon>Viridiplantae</taxon>
        <taxon>Streptophyta</taxon>
        <taxon>Embryophyta</taxon>
        <taxon>Tracheophyta</taxon>
        <taxon>Spermatophyta</taxon>
        <taxon>Magnoliopsida</taxon>
        <taxon>Liliopsida</taxon>
        <taxon>Poales</taxon>
        <taxon>Poaceae</taxon>
        <taxon>PACMAD clade</taxon>
        <taxon>Chloridoideae</taxon>
        <taxon>Eragrostideae</taxon>
        <taxon>Eragrostidinae</taxon>
        <taxon>Eragrostis</taxon>
    </lineage>
</organism>
<reference evidence="1 2" key="1">
    <citation type="journal article" date="2019" name="Sci. Rep.">
        <title>A high-quality genome of Eragrostis curvula grass provides insights into Poaceae evolution and supports new strategies to enhance forage quality.</title>
        <authorList>
            <person name="Carballo J."/>
            <person name="Santos B.A.C.M."/>
            <person name="Zappacosta D."/>
            <person name="Garbus I."/>
            <person name="Selva J.P."/>
            <person name="Gallo C.A."/>
            <person name="Diaz A."/>
            <person name="Albertini E."/>
            <person name="Caccamo M."/>
            <person name="Echenique V."/>
        </authorList>
    </citation>
    <scope>NUCLEOTIDE SEQUENCE [LARGE SCALE GENOMIC DNA]</scope>
    <source>
        <strain evidence="2">cv. Victoria</strain>
        <tissue evidence="1">Leaf</tissue>
    </source>
</reference>
<dbReference type="EMBL" id="RWGY01000039">
    <property type="protein sequence ID" value="TVU12302.1"/>
    <property type="molecule type" value="Genomic_DNA"/>
</dbReference>
<name>A0A5J9TLV4_9POAL</name>
<proteinExistence type="predicted"/>
<sequence length="118" mass="13999">MVDWTTWGEKFEKFFLRFLAERRNHKNAVNLHQCVCVEDIKIAALTATELTPNNMLPDVPKLFDTNRFYEIITSSMDLELTDDREVHFKPYKLKELKAIHVRHMYVTDNQIKHVPVLP</sequence>
<keyword evidence="2" id="KW-1185">Reference proteome</keyword>
<comment type="caution">
    <text evidence="1">The sequence shown here is derived from an EMBL/GenBank/DDBJ whole genome shotgun (WGS) entry which is preliminary data.</text>
</comment>
<gene>
    <name evidence="1" type="ORF">EJB05_45939</name>
</gene>
<accession>A0A5J9TLV4</accession>
<dbReference type="Proteomes" id="UP000324897">
    <property type="component" value="Chromosome 3"/>
</dbReference>
<protein>
    <submittedName>
        <fullName evidence="1">Uncharacterized protein</fullName>
    </submittedName>
</protein>
<evidence type="ECO:0000313" key="1">
    <source>
        <dbReference type="EMBL" id="TVU12302.1"/>
    </source>
</evidence>
<feature type="non-terminal residue" evidence="1">
    <location>
        <position position="1"/>
    </location>
</feature>
<evidence type="ECO:0000313" key="2">
    <source>
        <dbReference type="Proteomes" id="UP000324897"/>
    </source>
</evidence>
<dbReference type="Gramene" id="TVU12302">
    <property type="protein sequence ID" value="TVU12302"/>
    <property type="gene ID" value="EJB05_45939"/>
</dbReference>